<dbReference type="InterPro" id="IPR001962">
    <property type="entry name" value="Asn_synthase"/>
</dbReference>
<dbReference type="CDD" id="cd01990">
    <property type="entry name" value="LarE-like"/>
    <property type="match status" value="1"/>
</dbReference>
<dbReference type="Pfam" id="PF00733">
    <property type="entry name" value="Asn_synthase"/>
    <property type="match status" value="1"/>
</dbReference>
<organism evidence="3 4">
    <name type="scientific">Desulforapulum autotrophicum (strain ATCC 43914 / DSM 3382 / VKM B-1955 / HRM2)</name>
    <name type="common">Desulfobacterium autotrophicum</name>
    <dbReference type="NCBI Taxonomy" id="177437"/>
    <lineage>
        <taxon>Bacteria</taxon>
        <taxon>Pseudomonadati</taxon>
        <taxon>Thermodesulfobacteriota</taxon>
        <taxon>Desulfobacteria</taxon>
        <taxon>Desulfobacterales</taxon>
        <taxon>Desulfobacteraceae</taxon>
        <taxon>Desulforapulum</taxon>
    </lineage>
</organism>
<dbReference type="RefSeq" id="WP_015903687.1">
    <property type="nucleotide sequence ID" value="NC_012108.1"/>
</dbReference>
<accession>C0QBA2</accession>
<name>C0QBA2_DESAH</name>
<dbReference type="InterPro" id="IPR052188">
    <property type="entry name" value="Ni-pincer_cofactor_biosynth"/>
</dbReference>
<dbReference type="STRING" id="177437.HRM2_17990"/>
<dbReference type="SUPFAM" id="SSF52402">
    <property type="entry name" value="Adenine nucleotide alpha hydrolases-like"/>
    <property type="match status" value="1"/>
</dbReference>
<dbReference type="PANTHER" id="PTHR43169:SF2">
    <property type="entry name" value="NAD_GMP SYNTHASE DOMAIN-CONTAINING PROTEIN"/>
    <property type="match status" value="1"/>
</dbReference>
<evidence type="ECO:0000313" key="3">
    <source>
        <dbReference type="EMBL" id="ACN14901.1"/>
    </source>
</evidence>
<dbReference type="EMBL" id="CP001087">
    <property type="protein sequence ID" value="ACN14901.1"/>
    <property type="molecule type" value="Genomic_DNA"/>
</dbReference>
<proteinExistence type="predicted"/>
<gene>
    <name evidence="3" type="ordered locus">HRM2_17990</name>
</gene>
<dbReference type="PIRSF" id="PIRSF006661">
    <property type="entry name" value="PP-lp_UCP006661"/>
    <property type="match status" value="1"/>
</dbReference>
<keyword evidence="4" id="KW-1185">Reference proteome</keyword>
<dbReference type="Gene3D" id="3.40.50.620">
    <property type="entry name" value="HUPs"/>
    <property type="match status" value="1"/>
</dbReference>
<dbReference type="NCBIfam" id="TIGR00268">
    <property type="entry name" value="ATP-dependent sacrificial sulfur transferase LarE"/>
    <property type="match status" value="1"/>
</dbReference>
<dbReference type="KEGG" id="dat:HRM2_17990"/>
<dbReference type="PANTHER" id="PTHR43169">
    <property type="entry name" value="EXSB FAMILY PROTEIN"/>
    <property type="match status" value="1"/>
</dbReference>
<protein>
    <submittedName>
        <fullName evidence="3">ATP-utilizing protein of the PP-loop superfamily</fullName>
    </submittedName>
</protein>
<feature type="active site" description="Nucleophile and sulfur donor" evidence="1">
    <location>
        <position position="172"/>
    </location>
</feature>
<dbReference type="OrthoDB" id="9776919at2"/>
<dbReference type="InterPro" id="IPR005232">
    <property type="entry name" value="LarE"/>
</dbReference>
<evidence type="ECO:0000259" key="2">
    <source>
        <dbReference type="Pfam" id="PF00733"/>
    </source>
</evidence>
<feature type="domain" description="Asparagine synthetase" evidence="2">
    <location>
        <begin position="11"/>
        <end position="75"/>
    </location>
</feature>
<sequence length="276" mass="30008">MSDKLKNLVHSLKAYGKIAIAFSGGVDSAFLAAVAKDTCGSSVAITVKSAFQSGQEAYNAVCMAEAIGIRHVVVQADVLGNSRIVKNTSERCYFCKKMIFSLLTDRADELGLKTIVHGANVDDLADYRPGLRAAREMGVIAPLLDAGLTKNEIRDLSRRAGLKTWNMDAQSCLATRIPYGDTITLEKLEMVENGERVLGALGFSGARVRFHGAVARIELKSQAVGQGLEMNKISEEKLRQTVVESFKKIGFKYICLDLEGYVMGSMNRSLGDSFLK</sequence>
<dbReference type="InterPro" id="IPR014729">
    <property type="entry name" value="Rossmann-like_a/b/a_fold"/>
</dbReference>
<dbReference type="AlphaFoldDB" id="C0QBA2"/>
<dbReference type="GO" id="GO:0016783">
    <property type="term" value="F:sulfurtransferase activity"/>
    <property type="evidence" value="ECO:0007669"/>
    <property type="project" value="InterPro"/>
</dbReference>
<dbReference type="GO" id="GO:0006529">
    <property type="term" value="P:asparagine biosynthetic process"/>
    <property type="evidence" value="ECO:0007669"/>
    <property type="project" value="InterPro"/>
</dbReference>
<dbReference type="GO" id="GO:0004066">
    <property type="term" value="F:asparagine synthase (glutamine-hydrolyzing) activity"/>
    <property type="evidence" value="ECO:0007669"/>
    <property type="project" value="InterPro"/>
</dbReference>
<dbReference type="HOGENOM" id="CLU_061181_2_0_7"/>
<reference evidence="3 4" key="1">
    <citation type="journal article" date="2009" name="Environ. Microbiol.">
        <title>Genome sequence of Desulfobacterium autotrophicum HRM2, a marine sulfate reducer oxidizing organic carbon completely to carbon dioxide.</title>
        <authorList>
            <person name="Strittmatter A.W."/>
            <person name="Liesegang H."/>
            <person name="Rabus R."/>
            <person name="Decker I."/>
            <person name="Amann J."/>
            <person name="Andres S."/>
            <person name="Henne A."/>
            <person name="Fricke W.F."/>
            <person name="Martinez-Arias R."/>
            <person name="Bartels D."/>
            <person name="Goesmann A."/>
            <person name="Krause L."/>
            <person name="Puehler A."/>
            <person name="Klenk H.P."/>
            <person name="Richter M."/>
            <person name="Schuler M."/>
            <person name="Gloeckner F.O."/>
            <person name="Meyerdierks A."/>
            <person name="Gottschalk G."/>
            <person name="Amann R."/>
        </authorList>
    </citation>
    <scope>NUCLEOTIDE SEQUENCE [LARGE SCALE GENOMIC DNA]</scope>
    <source>
        <strain evidence="4">ATCC 43914 / DSM 3382 / HRM2</strain>
    </source>
</reference>
<evidence type="ECO:0000256" key="1">
    <source>
        <dbReference type="PIRSR" id="PIRSR006661-1"/>
    </source>
</evidence>
<dbReference type="Proteomes" id="UP000000442">
    <property type="component" value="Chromosome"/>
</dbReference>
<dbReference type="eggNOG" id="COG1606">
    <property type="taxonomic scope" value="Bacteria"/>
</dbReference>
<evidence type="ECO:0000313" key="4">
    <source>
        <dbReference type="Proteomes" id="UP000000442"/>
    </source>
</evidence>